<evidence type="ECO:0000313" key="1">
    <source>
        <dbReference type="EMBL" id="PHV71543.1"/>
    </source>
</evidence>
<name>A0AC61DFD4_9FIRM</name>
<proteinExistence type="predicted"/>
<organism evidence="1 2">
    <name type="scientific">Sporanaerobium hydrogeniformans</name>
    <dbReference type="NCBI Taxonomy" id="3072179"/>
    <lineage>
        <taxon>Bacteria</taxon>
        <taxon>Bacillati</taxon>
        <taxon>Bacillota</taxon>
        <taxon>Clostridia</taxon>
        <taxon>Lachnospirales</taxon>
        <taxon>Lachnospiraceae</taxon>
        <taxon>Sporanaerobium</taxon>
    </lineage>
</organism>
<dbReference type="EMBL" id="PEDL01000003">
    <property type="protein sequence ID" value="PHV71543.1"/>
    <property type="molecule type" value="Genomic_DNA"/>
</dbReference>
<gene>
    <name evidence="1" type="primary">cas4</name>
    <name evidence="1" type="ORF">CS063_05655</name>
</gene>
<reference evidence="1" key="1">
    <citation type="submission" date="2017-10" db="EMBL/GenBank/DDBJ databases">
        <title>Genome sequence of cellulolytic Lachnospiraceae bacterium XHS1971 isolated from hotspring sediment.</title>
        <authorList>
            <person name="Vasudevan G."/>
            <person name="Joshi A.J."/>
            <person name="Hivarkar S."/>
            <person name="Lanjekar V.B."/>
            <person name="Dhakephalkar P.K."/>
            <person name="Dagar S."/>
        </authorList>
    </citation>
    <scope>NUCLEOTIDE SEQUENCE</scope>
    <source>
        <strain evidence="1">XHS1971</strain>
    </source>
</reference>
<keyword evidence="2" id="KW-1185">Reference proteome</keyword>
<evidence type="ECO:0000313" key="2">
    <source>
        <dbReference type="Proteomes" id="UP000224460"/>
    </source>
</evidence>
<comment type="caution">
    <text evidence="1">The sequence shown here is derived from an EMBL/GenBank/DDBJ whole genome shotgun (WGS) entry which is preliminary data.</text>
</comment>
<protein>
    <submittedName>
        <fullName evidence="1">CRISPR-associated protein Cas4</fullName>
    </submittedName>
</protein>
<dbReference type="Proteomes" id="UP000224460">
    <property type="component" value="Unassembled WGS sequence"/>
</dbReference>
<sequence length="214" mass="24942">MLSGIQHFCFCPRQWGLIHIEQQWEDNTRTFGGTVMHEKADDPFFTESRGTLIVSRSMPLVSHQLKLKGIADVVEFHKQEDEVDHGIILKGRQGKWRIEPVEYKYGQPKENNSDLVQLCAQAICLEEMFKISIHKGSIYYGKIRHRVEVIIDTTLREEVKNLVETMYHYYTKEKTPLGKYEPRCKNCSLYNLCVPNLSDKVKSLKKYIDTAIKC</sequence>
<accession>A0AC61DFD4</accession>